<evidence type="ECO:0000313" key="2">
    <source>
        <dbReference type="Proteomes" id="UP001268610"/>
    </source>
</evidence>
<accession>A0AAJ2LQX4</accession>
<reference evidence="1" key="1">
    <citation type="submission" date="2023-04" db="EMBL/GenBank/DDBJ databases">
        <title>Genomic characterization of faba bean (Vicia faba) microsymbionts in Mexican soils.</title>
        <authorList>
            <person name="Rivera Orduna F.N."/>
            <person name="Guevara-Luna J."/>
            <person name="Yan J."/>
            <person name="Arroyo-Herrera I."/>
            <person name="Li Y."/>
            <person name="Vasquez-Murrieta M.S."/>
            <person name="Wang E.T."/>
        </authorList>
    </citation>
    <scope>NUCLEOTIDE SEQUENCE</scope>
    <source>
        <strain evidence="1">CH26</strain>
    </source>
</reference>
<organism evidence="1 2">
    <name type="scientific">Rhizobium hidalgonense</name>
    <dbReference type="NCBI Taxonomy" id="1538159"/>
    <lineage>
        <taxon>Bacteria</taxon>
        <taxon>Pseudomonadati</taxon>
        <taxon>Pseudomonadota</taxon>
        <taxon>Alphaproteobacteria</taxon>
        <taxon>Hyphomicrobiales</taxon>
        <taxon>Rhizobiaceae</taxon>
        <taxon>Rhizobium/Agrobacterium group</taxon>
        <taxon>Rhizobium</taxon>
    </lineage>
</organism>
<sequence>MSTEKEREIEDANALKCLLCETSEAVEMRPSYTAYHWNGEGQNPNADVPLCPECFEEHREYWNEMWSYARGGY</sequence>
<name>A0AAJ2LQX4_9HYPH</name>
<dbReference type="AlphaFoldDB" id="A0AAJ2LQX4"/>
<dbReference type="EMBL" id="JAVLSF010000036">
    <property type="protein sequence ID" value="MDR9777239.1"/>
    <property type="molecule type" value="Genomic_DNA"/>
</dbReference>
<gene>
    <name evidence="1" type="ORF">RJJ65_32290</name>
</gene>
<dbReference type="Proteomes" id="UP001268610">
    <property type="component" value="Unassembled WGS sequence"/>
</dbReference>
<protein>
    <submittedName>
        <fullName evidence="1">Uncharacterized protein</fullName>
    </submittedName>
</protein>
<proteinExistence type="predicted"/>
<comment type="caution">
    <text evidence="1">The sequence shown here is derived from an EMBL/GenBank/DDBJ whole genome shotgun (WGS) entry which is preliminary data.</text>
</comment>
<evidence type="ECO:0000313" key="1">
    <source>
        <dbReference type="EMBL" id="MDR9777239.1"/>
    </source>
</evidence>
<dbReference type="RefSeq" id="WP_310865799.1">
    <property type="nucleotide sequence ID" value="NZ_JAVLSF010000036.1"/>
</dbReference>